<keyword evidence="3" id="KW-1133">Transmembrane helix</keyword>
<evidence type="ECO:0000313" key="4">
    <source>
        <dbReference type="EMBL" id="GAA0740017.1"/>
    </source>
</evidence>
<dbReference type="RefSeq" id="WP_343761197.1">
    <property type="nucleotide sequence ID" value="NZ_BAAACG010000009.1"/>
</dbReference>
<comment type="caution">
    <text evidence="4">The sequence shown here is derived from an EMBL/GenBank/DDBJ whole genome shotgun (WGS) entry which is preliminary data.</text>
</comment>
<feature type="transmembrane region" description="Helical" evidence="3">
    <location>
        <begin position="7"/>
        <end position="25"/>
    </location>
</feature>
<feature type="repeat" description="TPR" evidence="1">
    <location>
        <begin position="126"/>
        <end position="159"/>
    </location>
</feature>
<dbReference type="PROSITE" id="PS50005">
    <property type="entry name" value="TPR"/>
    <property type="match status" value="2"/>
</dbReference>
<name>A0ABP3UPG1_9CLOT</name>
<dbReference type="Pfam" id="PF13181">
    <property type="entry name" value="TPR_8"/>
    <property type="match status" value="1"/>
</dbReference>
<dbReference type="SUPFAM" id="SSF48452">
    <property type="entry name" value="TPR-like"/>
    <property type="match status" value="1"/>
</dbReference>
<keyword evidence="3" id="KW-0472">Membrane</keyword>
<dbReference type="Gene3D" id="1.25.40.10">
    <property type="entry name" value="Tetratricopeptide repeat domain"/>
    <property type="match status" value="2"/>
</dbReference>
<keyword evidence="3" id="KW-0812">Transmembrane</keyword>
<organism evidence="4 5">
    <name type="scientific">Clostridium oceanicum</name>
    <dbReference type="NCBI Taxonomy" id="1543"/>
    <lineage>
        <taxon>Bacteria</taxon>
        <taxon>Bacillati</taxon>
        <taxon>Bacillota</taxon>
        <taxon>Clostridia</taxon>
        <taxon>Eubacteriales</taxon>
        <taxon>Clostridiaceae</taxon>
        <taxon>Clostridium</taxon>
    </lineage>
</organism>
<keyword evidence="5" id="KW-1185">Reference proteome</keyword>
<sequence length="300" mass="35216">MKRNRNKAIYLVIFIVAICAIFSGYRYNKIRSYDKLVSSGKTYMDKGKYDKALECFNSSLDYKKNEKVDKYIKTSKQLKNEKDLYDEGITLVKNKKYYKALKNFNKITQKDEKLYYNANKEIRNCNKEIITQSKEYFKKGEYNKAKNNLNKVLEFDPDNKDAIDIKNSIDEKINSNNNFNNNQYNHKKENSDGNNKDIDTAKKVNSSIMITRETAEKLVDSIKEKNVKLQYLGIEKVPYPNIRESYKAFPKELIDERVYTFEGLMGSSGEEYAIGRYYIDFSGHIYKDTYPSDGKCVRIK</sequence>
<keyword evidence="1" id="KW-0802">TPR repeat</keyword>
<dbReference type="SMART" id="SM00028">
    <property type="entry name" value="TPR"/>
    <property type="match status" value="3"/>
</dbReference>
<dbReference type="Proteomes" id="UP001501510">
    <property type="component" value="Unassembled WGS sequence"/>
</dbReference>
<dbReference type="InterPro" id="IPR028061">
    <property type="entry name" value="Fis1_TPR_C"/>
</dbReference>
<proteinExistence type="predicted"/>
<evidence type="ECO:0000313" key="5">
    <source>
        <dbReference type="Proteomes" id="UP001501510"/>
    </source>
</evidence>
<feature type="region of interest" description="Disordered" evidence="2">
    <location>
        <begin position="174"/>
        <end position="198"/>
    </location>
</feature>
<reference evidence="5" key="1">
    <citation type="journal article" date="2019" name="Int. J. Syst. Evol. Microbiol.">
        <title>The Global Catalogue of Microorganisms (GCM) 10K type strain sequencing project: providing services to taxonomists for standard genome sequencing and annotation.</title>
        <authorList>
            <consortium name="The Broad Institute Genomics Platform"/>
            <consortium name="The Broad Institute Genome Sequencing Center for Infectious Disease"/>
            <person name="Wu L."/>
            <person name="Ma J."/>
        </authorList>
    </citation>
    <scope>NUCLEOTIDE SEQUENCE [LARGE SCALE GENOMIC DNA]</scope>
    <source>
        <strain evidence="5">JCM 1407</strain>
    </source>
</reference>
<evidence type="ECO:0008006" key="6">
    <source>
        <dbReference type="Google" id="ProtNLM"/>
    </source>
</evidence>
<evidence type="ECO:0000256" key="1">
    <source>
        <dbReference type="PROSITE-ProRule" id="PRU00339"/>
    </source>
</evidence>
<feature type="compositionally biased region" description="Low complexity" evidence="2">
    <location>
        <begin position="174"/>
        <end position="184"/>
    </location>
</feature>
<feature type="repeat" description="TPR" evidence="1">
    <location>
        <begin position="33"/>
        <end position="66"/>
    </location>
</feature>
<gene>
    <name evidence="4" type="ORF">GCM10008906_19470</name>
</gene>
<evidence type="ECO:0000256" key="2">
    <source>
        <dbReference type="SAM" id="MobiDB-lite"/>
    </source>
</evidence>
<feature type="compositionally biased region" description="Basic and acidic residues" evidence="2">
    <location>
        <begin position="186"/>
        <end position="198"/>
    </location>
</feature>
<dbReference type="Pfam" id="PF14853">
    <property type="entry name" value="Fis1_TPR_C"/>
    <property type="match status" value="1"/>
</dbReference>
<evidence type="ECO:0000256" key="3">
    <source>
        <dbReference type="SAM" id="Phobius"/>
    </source>
</evidence>
<dbReference type="EMBL" id="BAAACG010000009">
    <property type="protein sequence ID" value="GAA0740017.1"/>
    <property type="molecule type" value="Genomic_DNA"/>
</dbReference>
<accession>A0ABP3UPG1</accession>
<protein>
    <recommendedName>
        <fullName evidence="6">Tetratricopeptide repeat protein</fullName>
    </recommendedName>
</protein>
<dbReference type="InterPro" id="IPR019734">
    <property type="entry name" value="TPR_rpt"/>
</dbReference>
<dbReference type="InterPro" id="IPR011990">
    <property type="entry name" value="TPR-like_helical_dom_sf"/>
</dbReference>